<keyword evidence="1" id="KW-1133">Transmembrane helix</keyword>
<organism evidence="2 3">
    <name type="scientific">Tagetes erecta</name>
    <name type="common">African marigold</name>
    <dbReference type="NCBI Taxonomy" id="13708"/>
    <lineage>
        <taxon>Eukaryota</taxon>
        <taxon>Viridiplantae</taxon>
        <taxon>Streptophyta</taxon>
        <taxon>Embryophyta</taxon>
        <taxon>Tracheophyta</taxon>
        <taxon>Spermatophyta</taxon>
        <taxon>Magnoliopsida</taxon>
        <taxon>eudicotyledons</taxon>
        <taxon>Gunneridae</taxon>
        <taxon>Pentapetalae</taxon>
        <taxon>asterids</taxon>
        <taxon>campanulids</taxon>
        <taxon>Asterales</taxon>
        <taxon>Asteraceae</taxon>
        <taxon>Asteroideae</taxon>
        <taxon>Heliantheae alliance</taxon>
        <taxon>Tageteae</taxon>
        <taxon>Tagetes</taxon>
    </lineage>
</organism>
<accession>A0AAD8NQW5</accession>
<feature type="transmembrane region" description="Helical" evidence="1">
    <location>
        <begin position="20"/>
        <end position="37"/>
    </location>
</feature>
<name>A0AAD8NQW5_TARER</name>
<keyword evidence="1" id="KW-0472">Membrane</keyword>
<dbReference type="EMBL" id="JAUHHV010000007">
    <property type="protein sequence ID" value="KAK1418099.1"/>
    <property type="molecule type" value="Genomic_DNA"/>
</dbReference>
<proteinExistence type="predicted"/>
<sequence>MRDARDRWDHESYDFLDTGLFFFFYFVTFDATIVYIYHHHPVVSLYIPKPQFDHLYNFLFDFIGLTNTHQQSVS</sequence>
<protein>
    <submittedName>
        <fullName evidence="2">Uncharacterized protein</fullName>
    </submittedName>
</protein>
<keyword evidence="1" id="KW-0812">Transmembrane</keyword>
<keyword evidence="3" id="KW-1185">Reference proteome</keyword>
<comment type="caution">
    <text evidence="2">The sequence shown here is derived from an EMBL/GenBank/DDBJ whole genome shotgun (WGS) entry which is preliminary data.</text>
</comment>
<dbReference type="AlphaFoldDB" id="A0AAD8NQW5"/>
<reference evidence="2" key="1">
    <citation type="journal article" date="2023" name="bioRxiv">
        <title>Improved chromosome-level genome assembly for marigold (Tagetes erecta).</title>
        <authorList>
            <person name="Jiang F."/>
            <person name="Yuan L."/>
            <person name="Wang S."/>
            <person name="Wang H."/>
            <person name="Xu D."/>
            <person name="Wang A."/>
            <person name="Fan W."/>
        </authorList>
    </citation>
    <scope>NUCLEOTIDE SEQUENCE</scope>
    <source>
        <strain evidence="2">WSJ</strain>
        <tissue evidence="2">Leaf</tissue>
    </source>
</reference>
<gene>
    <name evidence="2" type="ORF">QVD17_27238</name>
</gene>
<evidence type="ECO:0000313" key="2">
    <source>
        <dbReference type="EMBL" id="KAK1418099.1"/>
    </source>
</evidence>
<evidence type="ECO:0000313" key="3">
    <source>
        <dbReference type="Proteomes" id="UP001229421"/>
    </source>
</evidence>
<evidence type="ECO:0000256" key="1">
    <source>
        <dbReference type="SAM" id="Phobius"/>
    </source>
</evidence>
<dbReference type="Proteomes" id="UP001229421">
    <property type="component" value="Unassembled WGS sequence"/>
</dbReference>